<evidence type="ECO:0000313" key="6">
    <source>
        <dbReference type="Proteomes" id="UP001500298"/>
    </source>
</evidence>
<feature type="repeat" description="TPR" evidence="3">
    <location>
        <begin position="558"/>
        <end position="591"/>
    </location>
</feature>
<sequence>MLKSIFYFLNSIGLLLFLTSTAVSQENINPKKLTGNWYGDFVLASGNGQHQMLLSITDYDKKAKELKGTILWPDYHYSKTSFTGELKEQELIITEDHLLQGALMEMGNFSFSLNTDGQLTGKDLKHGHTLILKKEKEFSKEELATIQKYVAEQKEYFGEIIIEQEEIDINTDELLAPRSQTTYTDDDFYMIDGAMGVENMKLPFKTTFSGAGKYMYMEVELMGAKMLQVQNEKEKWSYNPLNKKLEVNPIEEGDDTDDEFSNIHFGSDEIRQKLAEGYRITSVRNAMVHGTPTYRLLFEHEEDAPFTFFFDKKSKLPYRKVLEGESTMYYDYQQLEADFAPTRMVMLGQQKMTLSFTQFKKIELSDYSLFEVPKSLEQEKAQRPTPSHKDLNAQGNALITEGKTEEAITYYNRAIQLKPNNWVYLDNRAGAKLQNGDLYGALVDIEKALELNPNYLNAINHRGVIKHKMGDIDAAIKDFELAAEVDSTAAQPLANLAYIHMQKQDFQKACDVMKTLVQHHDSVGMYHRDYGITLAQVKEYEKAIVQYDIAAEMEGENATIYNYRGISYYQLEQYEQAYENFLAAHKLNPKDITMLTNVGQLQQELEKYGEAVKSFKKILKLEENNEKAQFELARSYHFNGDFDKAMKAYNELMDLNSQNAYYYDARAYLKKDMDLKKEAIEDFTTSIALYDEDAETYYQRGLLHVEVFNNHKACLDFERALELKHPEAEKMLEEHCKM</sequence>
<dbReference type="Pfam" id="PF07719">
    <property type="entry name" value="TPR_2"/>
    <property type="match status" value="2"/>
</dbReference>
<name>A0ABP9DFI4_9BACT</name>
<dbReference type="InterPro" id="IPR050498">
    <property type="entry name" value="Ycf3"/>
</dbReference>
<dbReference type="Gene3D" id="2.50.20.10">
    <property type="entry name" value="Lipoprotein localisation LolA/LolB/LppX"/>
    <property type="match status" value="1"/>
</dbReference>
<feature type="repeat" description="TPR" evidence="3">
    <location>
        <begin position="592"/>
        <end position="625"/>
    </location>
</feature>
<dbReference type="PANTHER" id="PTHR44858">
    <property type="entry name" value="TETRATRICOPEPTIDE REPEAT PROTEIN 6"/>
    <property type="match status" value="1"/>
</dbReference>
<keyword evidence="4" id="KW-0732">Signal</keyword>
<gene>
    <name evidence="5" type="ORF">GCM10023331_21620</name>
</gene>
<evidence type="ECO:0000256" key="1">
    <source>
        <dbReference type="ARBA" id="ARBA00022737"/>
    </source>
</evidence>
<keyword evidence="1" id="KW-0677">Repeat</keyword>
<dbReference type="InterPro" id="IPR019734">
    <property type="entry name" value="TPR_rpt"/>
</dbReference>
<proteinExistence type="predicted"/>
<dbReference type="InterPro" id="IPR013105">
    <property type="entry name" value="TPR_2"/>
</dbReference>
<feature type="repeat" description="TPR" evidence="3">
    <location>
        <begin position="626"/>
        <end position="659"/>
    </location>
</feature>
<evidence type="ECO:0000256" key="3">
    <source>
        <dbReference type="PROSITE-ProRule" id="PRU00339"/>
    </source>
</evidence>
<dbReference type="SUPFAM" id="SSF48452">
    <property type="entry name" value="TPR-like"/>
    <property type="match status" value="2"/>
</dbReference>
<dbReference type="Gene3D" id="1.25.40.10">
    <property type="entry name" value="Tetratricopeptide repeat domain"/>
    <property type="match status" value="3"/>
</dbReference>
<feature type="repeat" description="TPR" evidence="3">
    <location>
        <begin position="388"/>
        <end position="421"/>
    </location>
</feature>
<evidence type="ECO:0000313" key="5">
    <source>
        <dbReference type="EMBL" id="GAA4836063.1"/>
    </source>
</evidence>
<feature type="chain" id="PRO_5046809353" description="Tetratricopeptide repeat-containing protein" evidence="4">
    <location>
        <begin position="25"/>
        <end position="738"/>
    </location>
</feature>
<dbReference type="Pfam" id="PF13181">
    <property type="entry name" value="TPR_8"/>
    <property type="match status" value="1"/>
</dbReference>
<evidence type="ECO:0008006" key="7">
    <source>
        <dbReference type="Google" id="ProtNLM"/>
    </source>
</evidence>
<comment type="caution">
    <text evidence="5">The sequence shown here is derived from an EMBL/GenBank/DDBJ whole genome shotgun (WGS) entry which is preliminary data.</text>
</comment>
<evidence type="ECO:0000256" key="2">
    <source>
        <dbReference type="ARBA" id="ARBA00022803"/>
    </source>
</evidence>
<keyword evidence="6" id="KW-1185">Reference proteome</keyword>
<dbReference type="Pfam" id="PF14559">
    <property type="entry name" value="TPR_19"/>
    <property type="match status" value="1"/>
</dbReference>
<dbReference type="PANTHER" id="PTHR44858:SF1">
    <property type="entry name" value="UDP-N-ACETYLGLUCOSAMINE--PEPTIDE N-ACETYLGLUCOSAMINYLTRANSFERASE SPINDLY-RELATED"/>
    <property type="match status" value="1"/>
</dbReference>
<dbReference type="PROSITE" id="PS50005">
    <property type="entry name" value="TPR"/>
    <property type="match status" value="4"/>
</dbReference>
<feature type="signal peptide" evidence="4">
    <location>
        <begin position="1"/>
        <end position="24"/>
    </location>
</feature>
<dbReference type="Proteomes" id="UP001500298">
    <property type="component" value="Unassembled WGS sequence"/>
</dbReference>
<protein>
    <recommendedName>
        <fullName evidence="7">Tetratricopeptide repeat-containing protein</fullName>
    </recommendedName>
</protein>
<keyword evidence="2 3" id="KW-0802">TPR repeat</keyword>
<evidence type="ECO:0000256" key="4">
    <source>
        <dbReference type="SAM" id="SignalP"/>
    </source>
</evidence>
<dbReference type="InterPro" id="IPR011990">
    <property type="entry name" value="TPR-like_helical_dom_sf"/>
</dbReference>
<accession>A0ABP9DFI4</accession>
<dbReference type="RefSeq" id="WP_345371682.1">
    <property type="nucleotide sequence ID" value="NZ_BAABJX010000032.1"/>
</dbReference>
<dbReference type="SMART" id="SM00028">
    <property type="entry name" value="TPR"/>
    <property type="match status" value="10"/>
</dbReference>
<dbReference type="EMBL" id="BAABJX010000032">
    <property type="protein sequence ID" value="GAA4836063.1"/>
    <property type="molecule type" value="Genomic_DNA"/>
</dbReference>
<reference evidence="6" key="1">
    <citation type="journal article" date="2019" name="Int. J. Syst. Evol. Microbiol.">
        <title>The Global Catalogue of Microorganisms (GCM) 10K type strain sequencing project: providing services to taxonomists for standard genome sequencing and annotation.</title>
        <authorList>
            <consortium name="The Broad Institute Genomics Platform"/>
            <consortium name="The Broad Institute Genome Sequencing Center for Infectious Disease"/>
            <person name="Wu L."/>
            <person name="Ma J."/>
        </authorList>
    </citation>
    <scope>NUCLEOTIDE SEQUENCE [LARGE SCALE GENOMIC DNA]</scope>
    <source>
        <strain evidence="6">JCM 18326</strain>
    </source>
</reference>
<organism evidence="5 6">
    <name type="scientific">Algivirga pacifica</name>
    <dbReference type="NCBI Taxonomy" id="1162670"/>
    <lineage>
        <taxon>Bacteria</taxon>
        <taxon>Pseudomonadati</taxon>
        <taxon>Bacteroidota</taxon>
        <taxon>Cytophagia</taxon>
        <taxon>Cytophagales</taxon>
        <taxon>Flammeovirgaceae</taxon>
        <taxon>Algivirga</taxon>
    </lineage>
</organism>